<accession>A0A6A4I128</accession>
<evidence type="ECO:0000313" key="2">
    <source>
        <dbReference type="EMBL" id="KAE9403693.1"/>
    </source>
</evidence>
<evidence type="ECO:0000256" key="1">
    <source>
        <dbReference type="SAM" id="MobiDB-lite"/>
    </source>
</evidence>
<sequence length="162" mass="18276">MRWKELQPSDVRMLDDWDMAVGMARKRLGKKRRERMAAEAEEEAQSAVFVMLEVKAREWEQHVSYNGPLAIGVDEGHREGVVAYATSQVAVLCRIASRFRSSWAGVAKEGIADAQTAEMVDKPPLRDREGDDSEAGQDHNDDGDEEEEEEELDDVNNMPLDN</sequence>
<dbReference type="Proteomes" id="UP000799118">
    <property type="component" value="Unassembled WGS sequence"/>
</dbReference>
<dbReference type="EMBL" id="ML769423">
    <property type="protein sequence ID" value="KAE9403693.1"/>
    <property type="molecule type" value="Genomic_DNA"/>
</dbReference>
<feature type="compositionally biased region" description="Acidic residues" evidence="1">
    <location>
        <begin position="130"/>
        <end position="154"/>
    </location>
</feature>
<keyword evidence="3" id="KW-1185">Reference proteome</keyword>
<feature type="compositionally biased region" description="Basic and acidic residues" evidence="1">
    <location>
        <begin position="119"/>
        <end position="129"/>
    </location>
</feature>
<dbReference type="OrthoDB" id="3232711at2759"/>
<protein>
    <submittedName>
        <fullName evidence="2">Uncharacterized protein</fullName>
    </submittedName>
</protein>
<gene>
    <name evidence="2" type="ORF">BT96DRAFT_936314</name>
</gene>
<dbReference type="AlphaFoldDB" id="A0A6A4I128"/>
<name>A0A6A4I128_9AGAR</name>
<evidence type="ECO:0000313" key="3">
    <source>
        <dbReference type="Proteomes" id="UP000799118"/>
    </source>
</evidence>
<proteinExistence type="predicted"/>
<reference evidence="2" key="1">
    <citation type="journal article" date="2019" name="Environ. Microbiol.">
        <title>Fungal ecological strategies reflected in gene transcription - a case study of two litter decomposers.</title>
        <authorList>
            <person name="Barbi F."/>
            <person name="Kohler A."/>
            <person name="Barry K."/>
            <person name="Baskaran P."/>
            <person name="Daum C."/>
            <person name="Fauchery L."/>
            <person name="Ihrmark K."/>
            <person name="Kuo A."/>
            <person name="LaButti K."/>
            <person name="Lipzen A."/>
            <person name="Morin E."/>
            <person name="Grigoriev I.V."/>
            <person name="Henrissat B."/>
            <person name="Lindahl B."/>
            <person name="Martin F."/>
        </authorList>
    </citation>
    <scope>NUCLEOTIDE SEQUENCE</scope>
    <source>
        <strain evidence="2">JB14</strain>
    </source>
</reference>
<feature type="region of interest" description="Disordered" evidence="1">
    <location>
        <begin position="115"/>
        <end position="162"/>
    </location>
</feature>
<organism evidence="2 3">
    <name type="scientific">Gymnopus androsaceus JB14</name>
    <dbReference type="NCBI Taxonomy" id="1447944"/>
    <lineage>
        <taxon>Eukaryota</taxon>
        <taxon>Fungi</taxon>
        <taxon>Dikarya</taxon>
        <taxon>Basidiomycota</taxon>
        <taxon>Agaricomycotina</taxon>
        <taxon>Agaricomycetes</taxon>
        <taxon>Agaricomycetidae</taxon>
        <taxon>Agaricales</taxon>
        <taxon>Marasmiineae</taxon>
        <taxon>Omphalotaceae</taxon>
        <taxon>Gymnopus</taxon>
    </lineage>
</organism>